<name>A0A0E9VNR5_ANGAN</name>
<protein>
    <submittedName>
        <fullName evidence="1">Uncharacterized protein</fullName>
    </submittedName>
</protein>
<dbReference type="EMBL" id="GBXM01028838">
    <property type="protein sequence ID" value="JAH79739.1"/>
    <property type="molecule type" value="Transcribed_RNA"/>
</dbReference>
<proteinExistence type="predicted"/>
<dbReference type="AlphaFoldDB" id="A0A0E9VNR5"/>
<sequence length="43" mass="5237">MMGTFTIPYITLGYALTRSRRGNWYQEFCKLYLRNWTNDITIK</sequence>
<reference evidence="1" key="1">
    <citation type="submission" date="2014-11" db="EMBL/GenBank/DDBJ databases">
        <authorList>
            <person name="Amaro Gonzalez C."/>
        </authorList>
    </citation>
    <scope>NUCLEOTIDE SEQUENCE</scope>
</reference>
<reference evidence="1" key="2">
    <citation type="journal article" date="2015" name="Fish Shellfish Immunol.">
        <title>Early steps in the European eel (Anguilla anguilla)-Vibrio vulnificus interaction in the gills: Role of the RtxA13 toxin.</title>
        <authorList>
            <person name="Callol A."/>
            <person name="Pajuelo D."/>
            <person name="Ebbesson L."/>
            <person name="Teles M."/>
            <person name="MacKenzie S."/>
            <person name="Amaro C."/>
        </authorList>
    </citation>
    <scope>NUCLEOTIDE SEQUENCE</scope>
</reference>
<evidence type="ECO:0000313" key="1">
    <source>
        <dbReference type="EMBL" id="JAH79739.1"/>
    </source>
</evidence>
<accession>A0A0E9VNR5</accession>
<organism evidence="1">
    <name type="scientific">Anguilla anguilla</name>
    <name type="common">European freshwater eel</name>
    <name type="synonym">Muraena anguilla</name>
    <dbReference type="NCBI Taxonomy" id="7936"/>
    <lineage>
        <taxon>Eukaryota</taxon>
        <taxon>Metazoa</taxon>
        <taxon>Chordata</taxon>
        <taxon>Craniata</taxon>
        <taxon>Vertebrata</taxon>
        <taxon>Euteleostomi</taxon>
        <taxon>Actinopterygii</taxon>
        <taxon>Neopterygii</taxon>
        <taxon>Teleostei</taxon>
        <taxon>Anguilliformes</taxon>
        <taxon>Anguillidae</taxon>
        <taxon>Anguilla</taxon>
    </lineage>
</organism>